<sequence>MDSKVQELTLKRLAIAEGHLKKVIAMVREGCYCPNVIHQSKAVQSALKNVDGMVLQGHLYGCVVKDIKDGKGEKVLEELVELYKRT</sequence>
<accession>A0A1G1VFS9</accession>
<dbReference type="PANTHER" id="PTHR33677:SF3">
    <property type="entry name" value="COPPER-SENSING TRANSCRIPTIONAL REPRESSOR RICR"/>
    <property type="match status" value="1"/>
</dbReference>
<dbReference type="AlphaFoldDB" id="A0A1G1VFS9"/>
<name>A0A1G1VFS9_9BACT</name>
<dbReference type="InterPro" id="IPR038390">
    <property type="entry name" value="Metal_Tscrpt_repr_sf"/>
</dbReference>
<proteinExistence type="predicted"/>
<gene>
    <name evidence="1" type="ORF">A3A77_02120</name>
</gene>
<dbReference type="Pfam" id="PF02583">
    <property type="entry name" value="Trns_repr_metal"/>
    <property type="match status" value="1"/>
</dbReference>
<dbReference type="EMBL" id="MHCC01000001">
    <property type="protein sequence ID" value="OGY14250.1"/>
    <property type="molecule type" value="Genomic_DNA"/>
</dbReference>
<dbReference type="GO" id="GO:0046872">
    <property type="term" value="F:metal ion binding"/>
    <property type="evidence" value="ECO:0007669"/>
    <property type="project" value="InterPro"/>
</dbReference>
<reference evidence="1 2" key="1">
    <citation type="journal article" date="2016" name="Nat. Commun.">
        <title>Thousands of microbial genomes shed light on interconnected biogeochemical processes in an aquifer system.</title>
        <authorList>
            <person name="Anantharaman K."/>
            <person name="Brown C.T."/>
            <person name="Hug L.A."/>
            <person name="Sharon I."/>
            <person name="Castelle C.J."/>
            <person name="Probst A.J."/>
            <person name="Thomas B.C."/>
            <person name="Singh A."/>
            <person name="Wilkins M.J."/>
            <person name="Karaoz U."/>
            <person name="Brodie E.L."/>
            <person name="Williams K.H."/>
            <person name="Hubbard S.S."/>
            <person name="Banfield J.F."/>
        </authorList>
    </citation>
    <scope>NUCLEOTIDE SEQUENCE [LARGE SCALE GENOMIC DNA]</scope>
</reference>
<evidence type="ECO:0000313" key="2">
    <source>
        <dbReference type="Proteomes" id="UP000178659"/>
    </source>
</evidence>
<dbReference type="GO" id="GO:0045892">
    <property type="term" value="P:negative regulation of DNA-templated transcription"/>
    <property type="evidence" value="ECO:0007669"/>
    <property type="project" value="UniProtKB-ARBA"/>
</dbReference>
<organism evidence="1 2">
    <name type="scientific">Candidatus Blackburnbacteria bacterium RIFCSPLOWO2_01_FULL_40_20</name>
    <dbReference type="NCBI Taxonomy" id="1797519"/>
    <lineage>
        <taxon>Bacteria</taxon>
        <taxon>Candidatus Blackburniibacteriota</taxon>
    </lineage>
</organism>
<dbReference type="Gene3D" id="1.20.58.1000">
    <property type="entry name" value="Metal-sensitive repressor, helix protomer"/>
    <property type="match status" value="1"/>
</dbReference>
<evidence type="ECO:0008006" key="3">
    <source>
        <dbReference type="Google" id="ProtNLM"/>
    </source>
</evidence>
<dbReference type="GO" id="GO:0003677">
    <property type="term" value="F:DNA binding"/>
    <property type="evidence" value="ECO:0007669"/>
    <property type="project" value="InterPro"/>
</dbReference>
<evidence type="ECO:0000313" key="1">
    <source>
        <dbReference type="EMBL" id="OGY14250.1"/>
    </source>
</evidence>
<dbReference type="PANTHER" id="PTHR33677">
    <property type="entry name" value="TRANSCRIPTIONAL REPRESSOR FRMR-RELATED"/>
    <property type="match status" value="1"/>
</dbReference>
<dbReference type="InterPro" id="IPR003735">
    <property type="entry name" value="Metal_Tscrpt_repr"/>
</dbReference>
<comment type="caution">
    <text evidence="1">The sequence shown here is derived from an EMBL/GenBank/DDBJ whole genome shotgun (WGS) entry which is preliminary data.</text>
</comment>
<dbReference type="Proteomes" id="UP000178659">
    <property type="component" value="Unassembled WGS sequence"/>
</dbReference>
<protein>
    <recommendedName>
        <fullName evidence="3">Transcriptional regulator</fullName>
    </recommendedName>
</protein>